<gene>
    <name evidence="1" type="ORF">FHX41_5928</name>
</gene>
<dbReference type="AlphaFoldDB" id="A0A543INL6"/>
<name>A0A543INL6_9ACTN</name>
<keyword evidence="2" id="KW-1185">Reference proteome</keyword>
<dbReference type="Proteomes" id="UP000316706">
    <property type="component" value="Unassembled WGS sequence"/>
</dbReference>
<comment type="caution">
    <text evidence="1">The sequence shown here is derived from an EMBL/GenBank/DDBJ whole genome shotgun (WGS) entry which is preliminary data.</text>
</comment>
<dbReference type="EMBL" id="VFPO01000001">
    <property type="protein sequence ID" value="TQM72139.1"/>
    <property type="molecule type" value="Genomic_DNA"/>
</dbReference>
<reference evidence="1 2" key="1">
    <citation type="submission" date="2019-06" db="EMBL/GenBank/DDBJ databases">
        <title>Sequencing the genomes of 1000 actinobacteria strains.</title>
        <authorList>
            <person name="Klenk H.-P."/>
        </authorList>
    </citation>
    <scope>NUCLEOTIDE SEQUENCE [LARGE SCALE GENOMIC DNA]</scope>
    <source>
        <strain evidence="1 2">DSM 45043</strain>
    </source>
</reference>
<evidence type="ECO:0008006" key="3">
    <source>
        <dbReference type="Google" id="ProtNLM"/>
    </source>
</evidence>
<sequence>MRGRLVEINEPVRLHKVPAERLPRRISDLAALARARATTEDAELACVFVHEDLDSGDGDDYPSIHRRVQDALCRELGNAHYVLAVEEMEAWLLLFPDALSDLVGSWKLPAKYRGKDTGRLTDPKGILMREVSKGGRRYRESDAPAVLERVVALAIHREPIGSNRSWTRLGTDIADCCSRHLKQPTKTR</sequence>
<organism evidence="1 2">
    <name type="scientific">Actinomadura hallensis</name>
    <dbReference type="NCBI Taxonomy" id="337895"/>
    <lineage>
        <taxon>Bacteria</taxon>
        <taxon>Bacillati</taxon>
        <taxon>Actinomycetota</taxon>
        <taxon>Actinomycetes</taxon>
        <taxon>Streptosporangiales</taxon>
        <taxon>Thermomonosporaceae</taxon>
        <taxon>Actinomadura</taxon>
    </lineage>
</organism>
<evidence type="ECO:0000313" key="2">
    <source>
        <dbReference type="Proteomes" id="UP000316706"/>
    </source>
</evidence>
<proteinExistence type="predicted"/>
<accession>A0A543INL6</accession>
<dbReference type="RefSeq" id="WP_246077672.1">
    <property type="nucleotide sequence ID" value="NZ_VFPO01000001.1"/>
</dbReference>
<evidence type="ECO:0000313" key="1">
    <source>
        <dbReference type="EMBL" id="TQM72139.1"/>
    </source>
</evidence>
<protein>
    <recommendedName>
        <fullName evidence="3">DUF4276 family protein</fullName>
    </recommendedName>
</protein>